<dbReference type="EMBL" id="CAAALY010005140">
    <property type="protein sequence ID" value="VEL08961.1"/>
    <property type="molecule type" value="Genomic_DNA"/>
</dbReference>
<evidence type="ECO:0000313" key="2">
    <source>
        <dbReference type="EMBL" id="VEL08961.1"/>
    </source>
</evidence>
<keyword evidence="3" id="KW-1185">Reference proteome</keyword>
<sequence>MRLPDNNAGNTSSSKAMSSSPGGNANSAEARGQLLSHPKAGATFVLASVRRRTKERTEDEQNNAYKLRFAVILTLSTVKSLLREQQ</sequence>
<dbReference type="Proteomes" id="UP000784294">
    <property type="component" value="Unassembled WGS sequence"/>
</dbReference>
<reference evidence="2" key="1">
    <citation type="submission" date="2018-11" db="EMBL/GenBank/DDBJ databases">
        <authorList>
            <consortium name="Pathogen Informatics"/>
        </authorList>
    </citation>
    <scope>NUCLEOTIDE SEQUENCE</scope>
</reference>
<gene>
    <name evidence="2" type="ORF">PXEA_LOCUS2401</name>
</gene>
<evidence type="ECO:0000256" key="1">
    <source>
        <dbReference type="SAM" id="MobiDB-lite"/>
    </source>
</evidence>
<accession>A0A448WD95</accession>
<name>A0A448WD95_9PLAT</name>
<dbReference type="AlphaFoldDB" id="A0A448WD95"/>
<organism evidence="2 3">
    <name type="scientific">Protopolystoma xenopodis</name>
    <dbReference type="NCBI Taxonomy" id="117903"/>
    <lineage>
        <taxon>Eukaryota</taxon>
        <taxon>Metazoa</taxon>
        <taxon>Spiralia</taxon>
        <taxon>Lophotrochozoa</taxon>
        <taxon>Platyhelminthes</taxon>
        <taxon>Monogenea</taxon>
        <taxon>Polyopisthocotylea</taxon>
        <taxon>Polystomatidea</taxon>
        <taxon>Polystomatidae</taxon>
        <taxon>Protopolystoma</taxon>
    </lineage>
</organism>
<protein>
    <submittedName>
        <fullName evidence="2">Uncharacterized protein</fullName>
    </submittedName>
</protein>
<evidence type="ECO:0000313" key="3">
    <source>
        <dbReference type="Proteomes" id="UP000784294"/>
    </source>
</evidence>
<proteinExistence type="predicted"/>
<feature type="region of interest" description="Disordered" evidence="1">
    <location>
        <begin position="1"/>
        <end position="41"/>
    </location>
</feature>
<comment type="caution">
    <text evidence="2">The sequence shown here is derived from an EMBL/GenBank/DDBJ whole genome shotgun (WGS) entry which is preliminary data.</text>
</comment>